<protein>
    <recommendedName>
        <fullName evidence="1">Methyltransferase domain-containing protein</fullName>
    </recommendedName>
</protein>
<dbReference type="EMBL" id="JAEUBD010000108">
    <property type="protein sequence ID" value="KAH3677322.1"/>
    <property type="molecule type" value="Genomic_DNA"/>
</dbReference>
<evidence type="ECO:0000313" key="3">
    <source>
        <dbReference type="Proteomes" id="UP000788993"/>
    </source>
</evidence>
<sequence>MYDRQDFVSVPPLSSNLTLGMSPAKTAVTVPFAHKTASFRVSNVLDLGSGKGYLARILADGFGLKVCCVDKNKDRLKSSLRIHKLIQQEQVSQTSLGPSGNFHTVAAPIEEWEDFMDEATAFFRRNTRLDEKVLDVAVVGLQLCGDMVYRVIDLVSGCSREDIRLCAFLVVPCCLHKIVSLRSKAYQTREVCIENIYKDIQEYLEERGFGNVHLGYLNIGYYYIEAKRKFLT</sequence>
<dbReference type="Gene3D" id="3.40.50.150">
    <property type="entry name" value="Vaccinia Virus protein VP39"/>
    <property type="match status" value="1"/>
</dbReference>
<evidence type="ECO:0000313" key="2">
    <source>
        <dbReference type="EMBL" id="KAH3677322.1"/>
    </source>
</evidence>
<gene>
    <name evidence="2" type="ORF">OGATHE_000796</name>
</gene>
<organism evidence="2 3">
    <name type="scientific">Ogataea polymorpha</name>
    <dbReference type="NCBI Taxonomy" id="460523"/>
    <lineage>
        <taxon>Eukaryota</taxon>
        <taxon>Fungi</taxon>
        <taxon>Dikarya</taxon>
        <taxon>Ascomycota</taxon>
        <taxon>Saccharomycotina</taxon>
        <taxon>Pichiomycetes</taxon>
        <taxon>Pichiales</taxon>
        <taxon>Pichiaceae</taxon>
        <taxon>Ogataea</taxon>
    </lineage>
</organism>
<accession>A0A9P8PTI4</accession>
<reference evidence="2" key="1">
    <citation type="journal article" date="2021" name="Open Biol.">
        <title>Shared evolutionary footprints suggest mitochondrial oxidative damage underlies multiple complex I losses in fungi.</title>
        <authorList>
            <person name="Schikora-Tamarit M.A."/>
            <person name="Marcet-Houben M."/>
            <person name="Nosek J."/>
            <person name="Gabaldon T."/>
        </authorList>
    </citation>
    <scope>NUCLEOTIDE SEQUENCE</scope>
    <source>
        <strain evidence="2">NCAIM Y.01608</strain>
    </source>
</reference>
<dbReference type="OrthoDB" id="10258156at2759"/>
<dbReference type="InterPro" id="IPR025714">
    <property type="entry name" value="Methyltranfer_dom"/>
</dbReference>
<dbReference type="SUPFAM" id="SSF53335">
    <property type="entry name" value="S-adenosyl-L-methionine-dependent methyltransferases"/>
    <property type="match status" value="1"/>
</dbReference>
<dbReference type="InterPro" id="IPR029063">
    <property type="entry name" value="SAM-dependent_MTases_sf"/>
</dbReference>
<dbReference type="Proteomes" id="UP000788993">
    <property type="component" value="Unassembled WGS sequence"/>
</dbReference>
<dbReference type="CDD" id="cd02440">
    <property type="entry name" value="AdoMet_MTases"/>
    <property type="match status" value="1"/>
</dbReference>
<dbReference type="Pfam" id="PF13679">
    <property type="entry name" value="Methyltransf_32"/>
    <property type="match status" value="1"/>
</dbReference>
<evidence type="ECO:0000259" key="1">
    <source>
        <dbReference type="Pfam" id="PF13679"/>
    </source>
</evidence>
<dbReference type="AlphaFoldDB" id="A0A9P8PTI4"/>
<keyword evidence="3" id="KW-1185">Reference proteome</keyword>
<name>A0A9P8PTI4_9ASCO</name>
<comment type="caution">
    <text evidence="2">The sequence shown here is derived from an EMBL/GenBank/DDBJ whole genome shotgun (WGS) entry which is preliminary data.</text>
</comment>
<reference evidence="2" key="2">
    <citation type="submission" date="2021-01" db="EMBL/GenBank/DDBJ databases">
        <authorList>
            <person name="Schikora-Tamarit M.A."/>
        </authorList>
    </citation>
    <scope>NUCLEOTIDE SEQUENCE</scope>
    <source>
        <strain evidence="2">NCAIM Y.01608</strain>
    </source>
</reference>
<feature type="domain" description="Methyltransferase" evidence="1">
    <location>
        <begin position="38"/>
        <end position="178"/>
    </location>
</feature>
<proteinExistence type="predicted"/>